<keyword evidence="1" id="KW-0812">Transmembrane</keyword>
<dbReference type="EMBL" id="DSDY01000073">
    <property type="protein sequence ID" value="HDS10444.1"/>
    <property type="molecule type" value="Genomic_DNA"/>
</dbReference>
<dbReference type="AlphaFoldDB" id="A0A7C1I1F4"/>
<organism evidence="2">
    <name type="scientific">Fervidicoccus fontis</name>
    <dbReference type="NCBI Taxonomy" id="683846"/>
    <lineage>
        <taxon>Archaea</taxon>
        <taxon>Thermoproteota</taxon>
        <taxon>Thermoprotei</taxon>
        <taxon>Fervidicoccales</taxon>
        <taxon>Fervidicoccaceae</taxon>
        <taxon>Fervidicoccus</taxon>
    </lineage>
</organism>
<reference evidence="2" key="1">
    <citation type="journal article" date="2020" name="mSystems">
        <title>Genome- and Community-Level Interaction Insights into Carbon Utilization and Element Cycling Functions of Hydrothermarchaeota in Hydrothermal Sediment.</title>
        <authorList>
            <person name="Zhou Z."/>
            <person name="Liu Y."/>
            <person name="Xu W."/>
            <person name="Pan J."/>
            <person name="Luo Z.H."/>
            <person name="Li M."/>
        </authorList>
    </citation>
    <scope>NUCLEOTIDE SEQUENCE [LARGE SCALE GENOMIC DNA]</scope>
    <source>
        <strain evidence="2">SpSt-123</strain>
    </source>
</reference>
<protein>
    <submittedName>
        <fullName evidence="2">Uncharacterized protein</fullName>
    </submittedName>
</protein>
<gene>
    <name evidence="2" type="ORF">ENO04_02300</name>
</gene>
<keyword evidence="1" id="KW-1133">Transmembrane helix</keyword>
<keyword evidence="1" id="KW-0472">Membrane</keyword>
<evidence type="ECO:0000256" key="1">
    <source>
        <dbReference type="SAM" id="Phobius"/>
    </source>
</evidence>
<feature type="transmembrane region" description="Helical" evidence="1">
    <location>
        <begin position="12"/>
        <end position="35"/>
    </location>
</feature>
<feature type="transmembrane region" description="Helical" evidence="1">
    <location>
        <begin position="55"/>
        <end position="74"/>
    </location>
</feature>
<proteinExistence type="predicted"/>
<comment type="caution">
    <text evidence="2">The sequence shown here is derived from an EMBL/GenBank/DDBJ whole genome shotgun (WGS) entry which is preliminary data.</text>
</comment>
<sequence>MSAGKALRAIEVFLSGLAKGLVLMLVYVIAIPWLLSYISTGLLRAGQPALPTLNIWYYIALLVLFVSLETTATINKRNVYGLLATALSRLIGLSFVIYALNGGVIQGSIEMDNTLVSIKLDIKPLLLLLIAYTSASIVLSSVDMSYEEY</sequence>
<evidence type="ECO:0000313" key="2">
    <source>
        <dbReference type="EMBL" id="HDS10444.1"/>
    </source>
</evidence>
<feature type="transmembrane region" description="Helical" evidence="1">
    <location>
        <begin position="86"/>
        <end position="105"/>
    </location>
</feature>
<accession>A0A7C1I1F4</accession>
<feature type="transmembrane region" description="Helical" evidence="1">
    <location>
        <begin position="125"/>
        <end position="146"/>
    </location>
</feature>
<name>A0A7C1I1F4_9CREN</name>